<evidence type="ECO:0000313" key="2">
    <source>
        <dbReference type="EMBL" id="SIT48384.1"/>
    </source>
</evidence>
<dbReference type="EMBL" id="CYGY02000063">
    <property type="protein sequence ID" value="SIT48384.1"/>
    <property type="molecule type" value="Genomic_DNA"/>
</dbReference>
<evidence type="ECO:0000313" key="3">
    <source>
        <dbReference type="Proteomes" id="UP000195569"/>
    </source>
</evidence>
<accession>A0A1N7SM50</accession>
<dbReference type="Proteomes" id="UP000195569">
    <property type="component" value="Unassembled WGS sequence"/>
</dbReference>
<comment type="caution">
    <text evidence="2">The sequence shown here is derived from an EMBL/GenBank/DDBJ whole genome shotgun (WGS) entry which is preliminary data.</text>
</comment>
<name>A0A1N7SM50_9BURK</name>
<organism evidence="2 3">
    <name type="scientific">Paraburkholderia piptadeniae</name>
    <dbReference type="NCBI Taxonomy" id="1701573"/>
    <lineage>
        <taxon>Bacteria</taxon>
        <taxon>Pseudomonadati</taxon>
        <taxon>Pseudomonadota</taxon>
        <taxon>Betaproteobacteria</taxon>
        <taxon>Burkholderiales</taxon>
        <taxon>Burkholderiaceae</taxon>
        <taxon>Paraburkholderia</taxon>
    </lineage>
</organism>
<feature type="region of interest" description="Disordered" evidence="1">
    <location>
        <begin position="50"/>
        <end position="78"/>
    </location>
</feature>
<dbReference type="AlphaFoldDB" id="A0A1N7SM50"/>
<keyword evidence="3" id="KW-1185">Reference proteome</keyword>
<proteinExistence type="predicted"/>
<reference evidence="2" key="1">
    <citation type="submission" date="2016-12" db="EMBL/GenBank/DDBJ databases">
        <authorList>
            <person name="Moulin L."/>
        </authorList>
    </citation>
    <scope>NUCLEOTIDE SEQUENCE [LARGE SCALE GENOMIC DNA]</scope>
    <source>
        <strain evidence="2">STM 7183</strain>
    </source>
</reference>
<protein>
    <submittedName>
        <fullName evidence="2">Uncharacterized protein</fullName>
    </submittedName>
</protein>
<evidence type="ECO:0000256" key="1">
    <source>
        <dbReference type="SAM" id="MobiDB-lite"/>
    </source>
</evidence>
<sequence>MGAAQLQAAIEETLASGAAAHQNPVRLALERRRTARGAPPPIAIKLPKHVCNKDKRGTPRRLDIYDQLTAEADDDKQD</sequence>
<feature type="compositionally biased region" description="Basic and acidic residues" evidence="1">
    <location>
        <begin position="51"/>
        <end position="64"/>
    </location>
</feature>
<dbReference type="RefSeq" id="WP_175607940.1">
    <property type="nucleotide sequence ID" value="NZ_CYGY02000063.1"/>
</dbReference>
<gene>
    <name evidence="2" type="ORF">BN2476_630152</name>
</gene>